<keyword evidence="3" id="KW-1185">Reference proteome</keyword>
<evidence type="ECO:0000313" key="2">
    <source>
        <dbReference type="EMBL" id="GJM59973.1"/>
    </source>
</evidence>
<comment type="caution">
    <text evidence="2">The sequence shown here is derived from an EMBL/GenBank/DDBJ whole genome shotgun (WGS) entry which is preliminary data.</text>
</comment>
<dbReference type="Proteomes" id="UP001310022">
    <property type="component" value="Unassembled WGS sequence"/>
</dbReference>
<keyword evidence="1" id="KW-0472">Membrane</keyword>
<evidence type="ECO:0000313" key="3">
    <source>
        <dbReference type="Proteomes" id="UP001310022"/>
    </source>
</evidence>
<keyword evidence="1" id="KW-0812">Transmembrane</keyword>
<dbReference type="AlphaFoldDB" id="A0AAN4VW10"/>
<feature type="transmembrane region" description="Helical" evidence="1">
    <location>
        <begin position="21"/>
        <end position="37"/>
    </location>
</feature>
<protein>
    <submittedName>
        <fullName evidence="2">Uncharacterized protein</fullName>
    </submittedName>
</protein>
<name>A0AAN4VW10_9BACT</name>
<keyword evidence="1" id="KW-1133">Transmembrane helix</keyword>
<organism evidence="2 3">
    <name type="scientific">Persicobacter diffluens</name>
    <dbReference type="NCBI Taxonomy" id="981"/>
    <lineage>
        <taxon>Bacteria</taxon>
        <taxon>Pseudomonadati</taxon>
        <taxon>Bacteroidota</taxon>
        <taxon>Cytophagia</taxon>
        <taxon>Cytophagales</taxon>
        <taxon>Persicobacteraceae</taxon>
        <taxon>Persicobacter</taxon>
    </lineage>
</organism>
<proteinExistence type="predicted"/>
<sequence length="166" mass="18901">MDNVEPRDLSRGFLYFEMNKNLLFICFIIFTSTIVFGQRNGGAQFTQGLLNSSANNVGRYGQLGQALEKHINQKSETKEEKIPLVVSVLDIDHPDISEKYIREKYPSLEFEAFEGDFTLPEGLTENTFILYWGLSTEKSSEKYIHVMLGEEFSGTVPILSGSRWES</sequence>
<gene>
    <name evidence="2" type="ORF">PEDI_05250</name>
</gene>
<reference evidence="2 3" key="1">
    <citation type="submission" date="2021-12" db="EMBL/GenBank/DDBJ databases">
        <title>Genome sequencing of bacteria with rrn-lacking chromosome and rrn-plasmid.</title>
        <authorList>
            <person name="Anda M."/>
            <person name="Iwasaki W."/>
        </authorList>
    </citation>
    <scope>NUCLEOTIDE SEQUENCE [LARGE SCALE GENOMIC DNA]</scope>
    <source>
        <strain evidence="2 3">NBRC 15940</strain>
    </source>
</reference>
<evidence type="ECO:0000256" key="1">
    <source>
        <dbReference type="SAM" id="Phobius"/>
    </source>
</evidence>
<accession>A0AAN4VW10</accession>
<dbReference type="EMBL" id="BQKE01000001">
    <property type="protein sequence ID" value="GJM59973.1"/>
    <property type="molecule type" value="Genomic_DNA"/>
</dbReference>